<accession>A0A4V2PY60</accession>
<dbReference type="Pfam" id="PF09697">
    <property type="entry name" value="Porph_ging"/>
    <property type="match status" value="1"/>
</dbReference>
<gene>
    <name evidence="2" type="ORF">C8N28_0064</name>
</gene>
<reference evidence="2 3" key="1">
    <citation type="submission" date="2019-03" db="EMBL/GenBank/DDBJ databases">
        <title>Genomic Encyclopedia of Archaeal and Bacterial Type Strains, Phase II (KMG-II): from individual species to whole genera.</title>
        <authorList>
            <person name="Goeker M."/>
        </authorList>
    </citation>
    <scope>NUCLEOTIDE SEQUENCE [LARGE SCALE GENOMIC DNA]</scope>
    <source>
        <strain evidence="2 3">DSM 22554</strain>
    </source>
</reference>
<protein>
    <submittedName>
        <fullName evidence="2">GLPGLI family protein</fullName>
    </submittedName>
</protein>
<keyword evidence="1" id="KW-0732">Signal</keyword>
<dbReference type="AlphaFoldDB" id="A0A4V2PY60"/>
<dbReference type="RefSeq" id="WP_165870274.1">
    <property type="nucleotide sequence ID" value="NZ_SMGO01000001.1"/>
</dbReference>
<feature type="chain" id="PRO_5020305977" evidence="1">
    <location>
        <begin position="22"/>
        <end position="274"/>
    </location>
</feature>
<feature type="signal peptide" evidence="1">
    <location>
        <begin position="1"/>
        <end position="21"/>
    </location>
</feature>
<dbReference type="Proteomes" id="UP000294616">
    <property type="component" value="Unassembled WGS sequence"/>
</dbReference>
<sequence>MKTILMFGLLSGFLFNIAAFAQEQQSFNFDKQAIYKMTYQPDSTDKGSIKEEYMELLFNDSISLFESVNKRIIDSLELQETLNENSDIMSNPYTIFHYQILKQNSVVTTFDVLENGFKGPNHFYYIEDKTAFQWEIKEDTVTINKLLCQKAELNFANRKWVAWFTTDIPISDGPYKFSGLPGLIIKINDSNNFWNFELTRLEIISKSITINFKKDKQPVLTTKKEFLANKKYFTENSLQIREMYGLRIMAGRAEMQRNSNEYFRKHSNWIELPF</sequence>
<dbReference type="NCBIfam" id="TIGR01200">
    <property type="entry name" value="GLPGLI"/>
    <property type="match status" value="1"/>
</dbReference>
<comment type="caution">
    <text evidence="2">The sequence shown here is derived from an EMBL/GenBank/DDBJ whole genome shotgun (WGS) entry which is preliminary data.</text>
</comment>
<proteinExistence type="predicted"/>
<name>A0A4V2PY60_9SPHI</name>
<organism evidence="2 3">
    <name type="scientific">Albibacterium bauzanense</name>
    <dbReference type="NCBI Taxonomy" id="653929"/>
    <lineage>
        <taxon>Bacteria</taxon>
        <taxon>Pseudomonadati</taxon>
        <taxon>Bacteroidota</taxon>
        <taxon>Sphingobacteriia</taxon>
        <taxon>Sphingobacteriales</taxon>
        <taxon>Sphingobacteriaceae</taxon>
        <taxon>Albibacterium</taxon>
    </lineage>
</organism>
<keyword evidence="3" id="KW-1185">Reference proteome</keyword>
<dbReference type="InterPro" id="IPR005901">
    <property type="entry name" value="GLPGLI"/>
</dbReference>
<evidence type="ECO:0000313" key="3">
    <source>
        <dbReference type="Proteomes" id="UP000294616"/>
    </source>
</evidence>
<dbReference type="EMBL" id="SMGO01000001">
    <property type="protein sequence ID" value="TCK84771.1"/>
    <property type="molecule type" value="Genomic_DNA"/>
</dbReference>
<evidence type="ECO:0000313" key="2">
    <source>
        <dbReference type="EMBL" id="TCK84771.1"/>
    </source>
</evidence>
<evidence type="ECO:0000256" key="1">
    <source>
        <dbReference type="SAM" id="SignalP"/>
    </source>
</evidence>